<evidence type="ECO:0000256" key="5">
    <source>
        <dbReference type="SAM" id="Phobius"/>
    </source>
</evidence>
<dbReference type="Gene3D" id="3.40.50.150">
    <property type="entry name" value="Vaccinia Virus protein VP39"/>
    <property type="match status" value="1"/>
</dbReference>
<dbReference type="OMA" id="NPWLVAY"/>
<keyword evidence="5" id="KW-0472">Membrane</keyword>
<dbReference type="SUPFAM" id="SSF53335">
    <property type="entry name" value="S-adenosyl-L-methionine-dependent methyltransferases"/>
    <property type="match status" value="1"/>
</dbReference>
<dbReference type="Proteomes" id="UP000007266">
    <property type="component" value="Linkage group 6"/>
</dbReference>
<accession>D2A472</accession>
<evidence type="ECO:0000313" key="7">
    <source>
        <dbReference type="Proteomes" id="UP000007266"/>
    </source>
</evidence>
<evidence type="ECO:0000256" key="1">
    <source>
        <dbReference type="ARBA" id="ARBA00010633"/>
    </source>
</evidence>
<reference evidence="6 7" key="1">
    <citation type="journal article" date="2008" name="Nature">
        <title>The genome of the model beetle and pest Tribolium castaneum.</title>
        <authorList>
            <consortium name="Tribolium Genome Sequencing Consortium"/>
            <person name="Richards S."/>
            <person name="Gibbs R.A."/>
            <person name="Weinstock G.M."/>
            <person name="Brown S.J."/>
            <person name="Denell R."/>
            <person name="Beeman R.W."/>
            <person name="Gibbs R."/>
            <person name="Beeman R.W."/>
            <person name="Brown S.J."/>
            <person name="Bucher G."/>
            <person name="Friedrich M."/>
            <person name="Grimmelikhuijzen C.J."/>
            <person name="Klingler M."/>
            <person name="Lorenzen M."/>
            <person name="Richards S."/>
            <person name="Roth S."/>
            <person name="Schroder R."/>
            <person name="Tautz D."/>
            <person name="Zdobnov E.M."/>
            <person name="Muzny D."/>
            <person name="Gibbs R.A."/>
            <person name="Weinstock G.M."/>
            <person name="Attaway T."/>
            <person name="Bell S."/>
            <person name="Buhay C.J."/>
            <person name="Chandrabose M.N."/>
            <person name="Chavez D."/>
            <person name="Clerk-Blankenburg K.P."/>
            <person name="Cree A."/>
            <person name="Dao M."/>
            <person name="Davis C."/>
            <person name="Chacko J."/>
            <person name="Dinh H."/>
            <person name="Dugan-Rocha S."/>
            <person name="Fowler G."/>
            <person name="Garner T.T."/>
            <person name="Garnes J."/>
            <person name="Gnirke A."/>
            <person name="Hawes A."/>
            <person name="Hernandez J."/>
            <person name="Hines S."/>
            <person name="Holder M."/>
            <person name="Hume J."/>
            <person name="Jhangiani S.N."/>
            <person name="Joshi V."/>
            <person name="Khan Z.M."/>
            <person name="Jackson L."/>
            <person name="Kovar C."/>
            <person name="Kowis A."/>
            <person name="Lee S."/>
            <person name="Lewis L.R."/>
            <person name="Margolis J."/>
            <person name="Morgan M."/>
            <person name="Nazareth L.V."/>
            <person name="Nguyen N."/>
            <person name="Okwuonu G."/>
            <person name="Parker D."/>
            <person name="Richards S."/>
            <person name="Ruiz S.J."/>
            <person name="Santibanez J."/>
            <person name="Savard J."/>
            <person name="Scherer S.E."/>
            <person name="Schneider B."/>
            <person name="Sodergren E."/>
            <person name="Tautz D."/>
            <person name="Vattahil S."/>
            <person name="Villasana D."/>
            <person name="White C.S."/>
            <person name="Wright R."/>
            <person name="Park Y."/>
            <person name="Beeman R.W."/>
            <person name="Lord J."/>
            <person name="Oppert B."/>
            <person name="Lorenzen M."/>
            <person name="Brown S."/>
            <person name="Wang L."/>
            <person name="Savard J."/>
            <person name="Tautz D."/>
            <person name="Richards S."/>
            <person name="Weinstock G."/>
            <person name="Gibbs R.A."/>
            <person name="Liu Y."/>
            <person name="Worley K."/>
            <person name="Weinstock G."/>
            <person name="Elsik C.G."/>
            <person name="Reese J.T."/>
            <person name="Elhaik E."/>
            <person name="Landan G."/>
            <person name="Graur D."/>
            <person name="Arensburger P."/>
            <person name="Atkinson P."/>
            <person name="Beeman R.W."/>
            <person name="Beidler J."/>
            <person name="Brown S.J."/>
            <person name="Demuth J.P."/>
            <person name="Drury D.W."/>
            <person name="Du Y.Z."/>
            <person name="Fujiwara H."/>
            <person name="Lorenzen M."/>
            <person name="Maselli V."/>
            <person name="Osanai M."/>
            <person name="Park Y."/>
            <person name="Robertson H.M."/>
            <person name="Tu Z."/>
            <person name="Wang J.J."/>
            <person name="Wang S."/>
            <person name="Richards S."/>
            <person name="Song H."/>
            <person name="Zhang L."/>
            <person name="Sodergren E."/>
            <person name="Werner D."/>
            <person name="Stanke M."/>
            <person name="Morgenstern B."/>
            <person name="Solovyev V."/>
            <person name="Kosarev P."/>
            <person name="Brown G."/>
            <person name="Chen H.C."/>
            <person name="Ermolaeva O."/>
            <person name="Hlavina W."/>
            <person name="Kapustin Y."/>
            <person name="Kiryutin B."/>
            <person name="Kitts P."/>
            <person name="Maglott D."/>
            <person name="Pruitt K."/>
            <person name="Sapojnikov V."/>
            <person name="Souvorov A."/>
            <person name="Mackey A.J."/>
            <person name="Waterhouse R.M."/>
            <person name="Wyder S."/>
            <person name="Zdobnov E.M."/>
            <person name="Zdobnov E.M."/>
            <person name="Wyder S."/>
            <person name="Kriventseva E.V."/>
            <person name="Kadowaki T."/>
            <person name="Bork P."/>
            <person name="Aranda M."/>
            <person name="Bao R."/>
            <person name="Beermann A."/>
            <person name="Berns N."/>
            <person name="Bolognesi R."/>
            <person name="Bonneton F."/>
            <person name="Bopp D."/>
            <person name="Brown S.J."/>
            <person name="Bucher G."/>
            <person name="Butts T."/>
            <person name="Chaumot A."/>
            <person name="Denell R.E."/>
            <person name="Ferrier D.E."/>
            <person name="Friedrich M."/>
            <person name="Gordon C.M."/>
            <person name="Jindra M."/>
            <person name="Klingler M."/>
            <person name="Lan Q."/>
            <person name="Lattorff H.M."/>
            <person name="Laudet V."/>
            <person name="von Levetsow C."/>
            <person name="Liu Z."/>
            <person name="Lutz R."/>
            <person name="Lynch J.A."/>
            <person name="da Fonseca R.N."/>
            <person name="Posnien N."/>
            <person name="Reuter R."/>
            <person name="Roth S."/>
            <person name="Savard J."/>
            <person name="Schinko J.B."/>
            <person name="Schmitt C."/>
            <person name="Schoppmeier M."/>
            <person name="Schroder R."/>
            <person name="Shippy T.D."/>
            <person name="Simonnet F."/>
            <person name="Marques-Souza H."/>
            <person name="Tautz D."/>
            <person name="Tomoyasu Y."/>
            <person name="Trauner J."/>
            <person name="Van der Zee M."/>
            <person name="Vervoort M."/>
            <person name="Wittkopp N."/>
            <person name="Wimmer E.A."/>
            <person name="Yang X."/>
            <person name="Jones A.K."/>
            <person name="Sattelle D.B."/>
            <person name="Ebert P.R."/>
            <person name="Nelson D."/>
            <person name="Scott J.G."/>
            <person name="Beeman R.W."/>
            <person name="Muthukrishnan S."/>
            <person name="Kramer K.J."/>
            <person name="Arakane Y."/>
            <person name="Beeman R.W."/>
            <person name="Zhu Q."/>
            <person name="Hogenkamp D."/>
            <person name="Dixit R."/>
            <person name="Oppert B."/>
            <person name="Jiang H."/>
            <person name="Zou Z."/>
            <person name="Marshall J."/>
            <person name="Elpidina E."/>
            <person name="Vinokurov K."/>
            <person name="Oppert C."/>
            <person name="Zou Z."/>
            <person name="Evans J."/>
            <person name="Lu Z."/>
            <person name="Zhao P."/>
            <person name="Sumathipala N."/>
            <person name="Altincicek B."/>
            <person name="Vilcinskas A."/>
            <person name="Williams M."/>
            <person name="Hultmark D."/>
            <person name="Hetru C."/>
            <person name="Jiang H."/>
            <person name="Grimmelikhuijzen C.J."/>
            <person name="Hauser F."/>
            <person name="Cazzamali G."/>
            <person name="Williamson M."/>
            <person name="Park Y."/>
            <person name="Li B."/>
            <person name="Tanaka Y."/>
            <person name="Predel R."/>
            <person name="Neupert S."/>
            <person name="Schachtner J."/>
            <person name="Verleyen P."/>
            <person name="Raible F."/>
            <person name="Bork P."/>
            <person name="Friedrich M."/>
            <person name="Walden K.K."/>
            <person name="Robertson H.M."/>
            <person name="Angeli S."/>
            <person name="Foret S."/>
            <person name="Bucher G."/>
            <person name="Schuetz S."/>
            <person name="Maleszka R."/>
            <person name="Wimmer E.A."/>
            <person name="Beeman R.W."/>
            <person name="Lorenzen M."/>
            <person name="Tomoyasu Y."/>
            <person name="Miller S.C."/>
            <person name="Grossmann D."/>
            <person name="Bucher G."/>
        </authorList>
    </citation>
    <scope>NUCLEOTIDE SEQUENCE [LARGE SCALE GENOMIC DNA]</scope>
    <source>
        <strain evidence="6 7">Georgia GA2</strain>
    </source>
</reference>
<evidence type="ECO:0000256" key="4">
    <source>
        <dbReference type="ARBA" id="ARBA00022691"/>
    </source>
</evidence>
<dbReference type="InterPro" id="IPR029063">
    <property type="entry name" value="SAM-dependent_MTases_sf"/>
</dbReference>
<feature type="transmembrane region" description="Helical" evidence="5">
    <location>
        <begin position="20"/>
        <end position="44"/>
    </location>
</feature>
<dbReference type="STRING" id="7070.D2A472"/>
<reference evidence="6 7" key="2">
    <citation type="journal article" date="2010" name="Nucleic Acids Res.">
        <title>BeetleBase in 2010: revisions to provide comprehensive genomic information for Tribolium castaneum.</title>
        <authorList>
            <person name="Kim H.S."/>
            <person name="Murphy T."/>
            <person name="Xia J."/>
            <person name="Caragea D."/>
            <person name="Park Y."/>
            <person name="Beeman R.W."/>
            <person name="Lorenzen M.D."/>
            <person name="Butcher S."/>
            <person name="Manak J.R."/>
            <person name="Brown S.J."/>
        </authorList>
    </citation>
    <scope>GENOME REANNOTATION</scope>
    <source>
        <strain evidence="6 7">Georgia GA2</strain>
    </source>
</reference>
<keyword evidence="5" id="KW-1133">Transmembrane helix</keyword>
<dbReference type="PANTHER" id="PTHR13610:SF9">
    <property type="entry name" value="FI06469P"/>
    <property type="match status" value="1"/>
</dbReference>
<dbReference type="GO" id="GO:0005739">
    <property type="term" value="C:mitochondrion"/>
    <property type="evidence" value="ECO:0000318"/>
    <property type="project" value="GO_Central"/>
</dbReference>
<dbReference type="KEGG" id="tca:100141539"/>
<keyword evidence="7" id="KW-1185">Reference proteome</keyword>
<dbReference type="InterPro" id="IPR026170">
    <property type="entry name" value="FAM173A/B"/>
</dbReference>
<dbReference type="PANTHER" id="PTHR13610">
    <property type="entry name" value="METHYLTRANSFERASE DOMAIN-CONTAINING PROTEIN"/>
    <property type="match status" value="1"/>
</dbReference>
<name>D2A472_TRICA</name>
<dbReference type="GO" id="GO:0032259">
    <property type="term" value="P:methylation"/>
    <property type="evidence" value="ECO:0007669"/>
    <property type="project" value="UniProtKB-KW"/>
</dbReference>
<dbReference type="HOGENOM" id="CLU_068443_4_1_1"/>
<proteinExistence type="inferred from homology"/>
<dbReference type="InParanoid" id="D2A472"/>
<dbReference type="GO" id="GO:0016279">
    <property type="term" value="F:protein-lysine N-methyltransferase activity"/>
    <property type="evidence" value="ECO:0000318"/>
    <property type="project" value="GO_Central"/>
</dbReference>
<evidence type="ECO:0000313" key="6">
    <source>
        <dbReference type="EMBL" id="EFA05795.2"/>
    </source>
</evidence>
<dbReference type="OrthoDB" id="66144at2759"/>
<organism evidence="6 7">
    <name type="scientific">Tribolium castaneum</name>
    <name type="common">Red flour beetle</name>
    <dbReference type="NCBI Taxonomy" id="7070"/>
    <lineage>
        <taxon>Eukaryota</taxon>
        <taxon>Metazoa</taxon>
        <taxon>Ecdysozoa</taxon>
        <taxon>Arthropoda</taxon>
        <taxon>Hexapoda</taxon>
        <taxon>Insecta</taxon>
        <taxon>Pterygota</taxon>
        <taxon>Neoptera</taxon>
        <taxon>Endopterygota</taxon>
        <taxon>Coleoptera</taxon>
        <taxon>Polyphaga</taxon>
        <taxon>Cucujiformia</taxon>
        <taxon>Tenebrionidae</taxon>
        <taxon>Tenebrionidae incertae sedis</taxon>
        <taxon>Tribolium</taxon>
    </lineage>
</organism>
<keyword evidence="5" id="KW-0812">Transmembrane</keyword>
<evidence type="ECO:0000256" key="2">
    <source>
        <dbReference type="ARBA" id="ARBA00022603"/>
    </source>
</evidence>
<keyword evidence="2" id="KW-0489">Methyltransferase</keyword>
<evidence type="ECO:0000256" key="3">
    <source>
        <dbReference type="ARBA" id="ARBA00022679"/>
    </source>
</evidence>
<keyword evidence="4" id="KW-0949">S-adenosyl-L-methionine</keyword>
<dbReference type="FunCoup" id="D2A472">
    <property type="interactions" value="771"/>
</dbReference>
<dbReference type="GO" id="GO:1905706">
    <property type="term" value="P:regulation of mitochondrial ATP synthesis coupled proton transport"/>
    <property type="evidence" value="ECO:0000318"/>
    <property type="project" value="GO_Central"/>
</dbReference>
<dbReference type="AlphaFoldDB" id="D2A472"/>
<keyword evidence="3" id="KW-0808">Transferase</keyword>
<gene>
    <name evidence="6" type="primary">AUGUSTUS-3.0.2_30548</name>
    <name evidence="6" type="ORF">TcasGA2_TC030548</name>
</gene>
<protein>
    <submittedName>
        <fullName evidence="6">Protein FAM173B-like Protein</fullName>
    </submittedName>
</protein>
<dbReference type="EMBL" id="KQ971348">
    <property type="protein sequence ID" value="EFA05795.2"/>
    <property type="molecule type" value="Genomic_DNA"/>
</dbReference>
<comment type="similarity">
    <text evidence="1">Belongs to the ANT/ATPSC lysine N-methyltransferase family.</text>
</comment>
<sequence length="199" mass="21970">MDGLPVDFSPSVEQSSRASFTGKVLVGLTGGVALGLSVVCASFVSPAFRKFCLPYIPATKTQIANVFAGLKGRQGSLLDVGSGDGRIVLEAAKSGFVAHGVELNFWLVLYSRLDSLRKSLNKKTKFYRRDLWKFHVGDYDNIVIFGVEQMMAALENKFEMECKNGCIVIACRFPLPNKKPFRTFGHGVDTVWAYEMIKT</sequence>